<protein>
    <submittedName>
        <fullName evidence="2">Type II toxin-antitoxin system RelE/ParE family toxin</fullName>
    </submittedName>
</protein>
<dbReference type="EMBL" id="JANZQH010000002">
    <property type="protein sequence ID" value="MCT2406894.1"/>
    <property type="molecule type" value="Genomic_DNA"/>
</dbReference>
<sequence length="96" mass="11432">MAGRKVVWTDKANIERKEILEYWILRNQSKTFSIKLNKLIISNVRLLSQFPLIGRKTAFNNVRVKIVKDYLIFYEFSEAELIVLSIWDGRRKESEI</sequence>
<accession>A0ABT2IE50</accession>
<gene>
    <name evidence="2" type="ORF">NZD88_04925</name>
</gene>
<reference evidence="2" key="1">
    <citation type="submission" date="2022-08" db="EMBL/GenBank/DDBJ databases">
        <title>Chryseobacterium antibioticum,isolated from the rhizosphere soil of Pyrola in Tibet.</title>
        <authorList>
            <person name="Kan Y."/>
        </authorList>
    </citation>
    <scope>NUCLEOTIDE SEQUENCE</scope>
    <source>
        <strain evidence="2">Pc2-12</strain>
    </source>
</reference>
<comment type="caution">
    <text evidence="2">The sequence shown here is derived from an EMBL/GenBank/DDBJ whole genome shotgun (WGS) entry which is preliminary data.</text>
</comment>
<dbReference type="InterPro" id="IPR035093">
    <property type="entry name" value="RelE/ParE_toxin_dom_sf"/>
</dbReference>
<organism evidence="2 3">
    <name type="scientific">Chryseobacterium pyrolae</name>
    <dbReference type="NCBI Taxonomy" id="2987481"/>
    <lineage>
        <taxon>Bacteria</taxon>
        <taxon>Pseudomonadati</taxon>
        <taxon>Bacteroidota</taxon>
        <taxon>Flavobacteriia</taxon>
        <taxon>Flavobacteriales</taxon>
        <taxon>Weeksellaceae</taxon>
        <taxon>Chryseobacterium group</taxon>
        <taxon>Chryseobacterium</taxon>
    </lineage>
</organism>
<keyword evidence="1" id="KW-1277">Toxin-antitoxin system</keyword>
<evidence type="ECO:0000313" key="2">
    <source>
        <dbReference type="EMBL" id="MCT2406894.1"/>
    </source>
</evidence>
<keyword evidence="3" id="KW-1185">Reference proteome</keyword>
<dbReference type="RefSeq" id="WP_259827864.1">
    <property type="nucleotide sequence ID" value="NZ_JANZQH010000002.1"/>
</dbReference>
<proteinExistence type="predicted"/>
<evidence type="ECO:0000313" key="3">
    <source>
        <dbReference type="Proteomes" id="UP001142057"/>
    </source>
</evidence>
<name>A0ABT2IE50_9FLAO</name>
<dbReference type="InterPro" id="IPR007712">
    <property type="entry name" value="RelE/ParE_toxin"/>
</dbReference>
<dbReference type="Proteomes" id="UP001142057">
    <property type="component" value="Unassembled WGS sequence"/>
</dbReference>
<dbReference type="Pfam" id="PF05016">
    <property type="entry name" value="ParE_toxin"/>
    <property type="match status" value="1"/>
</dbReference>
<dbReference type="Gene3D" id="3.30.2310.20">
    <property type="entry name" value="RelE-like"/>
    <property type="match status" value="1"/>
</dbReference>
<evidence type="ECO:0000256" key="1">
    <source>
        <dbReference type="ARBA" id="ARBA00022649"/>
    </source>
</evidence>